<feature type="domain" description="F-box" evidence="1">
    <location>
        <begin position="1"/>
        <end position="48"/>
    </location>
</feature>
<dbReference type="PROSITE" id="PS50181">
    <property type="entry name" value="FBOX"/>
    <property type="match status" value="1"/>
</dbReference>
<organism evidence="2 3">
    <name type="scientific">Tetranychus urticae</name>
    <name type="common">Two-spotted spider mite</name>
    <dbReference type="NCBI Taxonomy" id="32264"/>
    <lineage>
        <taxon>Eukaryota</taxon>
        <taxon>Metazoa</taxon>
        <taxon>Ecdysozoa</taxon>
        <taxon>Arthropoda</taxon>
        <taxon>Chelicerata</taxon>
        <taxon>Arachnida</taxon>
        <taxon>Acari</taxon>
        <taxon>Acariformes</taxon>
        <taxon>Trombidiformes</taxon>
        <taxon>Prostigmata</taxon>
        <taxon>Eleutherengona</taxon>
        <taxon>Raphignathae</taxon>
        <taxon>Tetranychoidea</taxon>
        <taxon>Tetranychidae</taxon>
        <taxon>Tetranychus</taxon>
    </lineage>
</organism>
<keyword evidence="3" id="KW-1185">Reference proteome</keyword>
<reference evidence="2" key="2">
    <citation type="submission" date="2015-06" db="UniProtKB">
        <authorList>
            <consortium name="EnsemblMetazoa"/>
        </authorList>
    </citation>
    <scope>IDENTIFICATION</scope>
</reference>
<dbReference type="Gene3D" id="1.20.1280.50">
    <property type="match status" value="1"/>
</dbReference>
<proteinExistence type="predicted"/>
<dbReference type="Gene3D" id="3.80.10.10">
    <property type="entry name" value="Ribonuclease Inhibitor"/>
    <property type="match status" value="1"/>
</dbReference>
<dbReference type="InterPro" id="IPR036047">
    <property type="entry name" value="F-box-like_dom_sf"/>
</dbReference>
<dbReference type="SMART" id="SM00256">
    <property type="entry name" value="FBOX"/>
    <property type="match status" value="1"/>
</dbReference>
<evidence type="ECO:0000259" key="1">
    <source>
        <dbReference type="PROSITE" id="PS50181"/>
    </source>
</evidence>
<dbReference type="EMBL" id="CAEY01001909">
    <property type="status" value="NOT_ANNOTATED_CDS"/>
    <property type="molecule type" value="Genomic_DNA"/>
</dbReference>
<dbReference type="SUPFAM" id="SSF52047">
    <property type="entry name" value="RNI-like"/>
    <property type="match status" value="1"/>
</dbReference>
<reference evidence="3" key="1">
    <citation type="submission" date="2011-08" db="EMBL/GenBank/DDBJ databases">
        <authorList>
            <person name="Rombauts S."/>
        </authorList>
    </citation>
    <scope>NUCLEOTIDE SEQUENCE</scope>
    <source>
        <strain evidence="3">London</strain>
    </source>
</reference>
<evidence type="ECO:0000313" key="3">
    <source>
        <dbReference type="Proteomes" id="UP000015104"/>
    </source>
</evidence>
<accession>T1L6H4</accession>
<dbReference type="InterPro" id="IPR032675">
    <property type="entry name" value="LRR_dom_sf"/>
</dbReference>
<dbReference type="EnsemblMetazoa" id="tetur82g00020.1">
    <property type="protein sequence ID" value="tetur82g00020.1"/>
    <property type="gene ID" value="tetur82g00020"/>
</dbReference>
<evidence type="ECO:0000313" key="2">
    <source>
        <dbReference type="EnsemblMetazoa" id="tetur82g00020.1"/>
    </source>
</evidence>
<name>T1L6H4_TETUR</name>
<dbReference type="SUPFAM" id="SSF81383">
    <property type="entry name" value="F-box domain"/>
    <property type="match status" value="1"/>
</dbReference>
<dbReference type="InterPro" id="IPR001810">
    <property type="entry name" value="F-box_dom"/>
</dbReference>
<protein>
    <recommendedName>
        <fullName evidence="1">F-box domain-containing protein</fullName>
    </recommendedName>
</protein>
<sequence length="373" mass="44630">MLINELPDDCLLSIFDYVNYLGDLINCYKVCTKWRYLIAKRNKKVKYLLEDPHQKADSVHYSGDDPDESESDDVHYKIAEYSHSCIEKVDYENIVSFIRNHKPLKGIIKWLKRPIEKHCDKLEMLSAFYIHPSIIQKVSSIKQLYLQYCSLDDFKRDAHYLPNLERLHIRDAAPCRYYDGPVLEKLKIFELDFSSSCVTDICYCFQFMDSCPNLQSAYIFLENLRFYVDETIKHQCLQDLVIVFADPPRTDWNDLKRLLMKYPNLKHLGLRDASMLNDEHIKQLLHILPNLVLFQVDLCEEITERAAYYVQDYCKRHGRSIEFYFNENSYEIEYDWPQLSTKREKISRGFDFMKHCFLKDYYDLPHFLIPIEY</sequence>
<dbReference type="HOGENOM" id="CLU_135841_0_0_1"/>
<dbReference type="Proteomes" id="UP000015104">
    <property type="component" value="Unassembled WGS sequence"/>
</dbReference>
<dbReference type="AlphaFoldDB" id="T1L6H4"/>
<dbReference type="Pfam" id="PF12937">
    <property type="entry name" value="F-box-like"/>
    <property type="match status" value="1"/>
</dbReference>